<dbReference type="STRING" id="33114.A0A2G2V1N0"/>
<name>A0A2G2V1N0_CAPBA</name>
<evidence type="ECO:0000313" key="3">
    <source>
        <dbReference type="Proteomes" id="UP000224567"/>
    </source>
</evidence>
<proteinExistence type="predicted"/>
<organism evidence="2 3">
    <name type="scientific">Capsicum baccatum</name>
    <name type="common">Peruvian pepper</name>
    <dbReference type="NCBI Taxonomy" id="33114"/>
    <lineage>
        <taxon>Eukaryota</taxon>
        <taxon>Viridiplantae</taxon>
        <taxon>Streptophyta</taxon>
        <taxon>Embryophyta</taxon>
        <taxon>Tracheophyta</taxon>
        <taxon>Spermatophyta</taxon>
        <taxon>Magnoliopsida</taxon>
        <taxon>eudicotyledons</taxon>
        <taxon>Gunneridae</taxon>
        <taxon>Pentapetalae</taxon>
        <taxon>asterids</taxon>
        <taxon>lamiids</taxon>
        <taxon>Solanales</taxon>
        <taxon>Solanaceae</taxon>
        <taxon>Solanoideae</taxon>
        <taxon>Capsiceae</taxon>
        <taxon>Capsicum</taxon>
    </lineage>
</organism>
<evidence type="ECO:0000313" key="2">
    <source>
        <dbReference type="EMBL" id="PHT26910.1"/>
    </source>
</evidence>
<dbReference type="AlphaFoldDB" id="A0A2G2V1N0"/>
<comment type="caution">
    <text evidence="2">The sequence shown here is derived from an EMBL/GenBank/DDBJ whole genome shotgun (WGS) entry which is preliminary data.</text>
</comment>
<dbReference type="EMBL" id="MLFT02000592">
    <property type="protein sequence ID" value="PHT26910.1"/>
    <property type="molecule type" value="Genomic_DNA"/>
</dbReference>
<accession>A0A2G2V1N0</accession>
<dbReference type="Proteomes" id="UP000224567">
    <property type="component" value="Unassembled WGS sequence"/>
</dbReference>
<reference evidence="2 3" key="1">
    <citation type="journal article" date="2017" name="Genome Biol.">
        <title>New reference genome sequences of hot pepper reveal the massive evolution of plant disease-resistance genes by retroduplication.</title>
        <authorList>
            <person name="Kim S."/>
            <person name="Park J."/>
            <person name="Yeom S.I."/>
            <person name="Kim Y.M."/>
            <person name="Seo E."/>
            <person name="Kim K.T."/>
            <person name="Kim M.S."/>
            <person name="Lee J.M."/>
            <person name="Cheong K."/>
            <person name="Shin H.S."/>
            <person name="Kim S.B."/>
            <person name="Han K."/>
            <person name="Lee J."/>
            <person name="Park M."/>
            <person name="Lee H.A."/>
            <person name="Lee H.Y."/>
            <person name="Lee Y."/>
            <person name="Oh S."/>
            <person name="Lee J.H."/>
            <person name="Choi E."/>
            <person name="Choi E."/>
            <person name="Lee S.E."/>
            <person name="Jeon J."/>
            <person name="Kim H."/>
            <person name="Choi G."/>
            <person name="Song H."/>
            <person name="Lee J."/>
            <person name="Lee S.C."/>
            <person name="Kwon J.K."/>
            <person name="Lee H.Y."/>
            <person name="Koo N."/>
            <person name="Hong Y."/>
            <person name="Kim R.W."/>
            <person name="Kang W.H."/>
            <person name="Huh J.H."/>
            <person name="Kang B.C."/>
            <person name="Yang T.J."/>
            <person name="Lee Y.H."/>
            <person name="Bennetzen J.L."/>
            <person name="Choi D."/>
        </authorList>
    </citation>
    <scope>NUCLEOTIDE SEQUENCE [LARGE SCALE GENOMIC DNA]</scope>
    <source>
        <strain evidence="3">cv. PBC81</strain>
    </source>
</reference>
<protein>
    <recommendedName>
        <fullName evidence="4">Nuclear nucleic acid-binding protein C1D</fullName>
    </recommendedName>
</protein>
<gene>
    <name evidence="2" type="ORF">CQW23_33485</name>
</gene>
<evidence type="ECO:0000256" key="1">
    <source>
        <dbReference type="SAM" id="MobiDB-lite"/>
    </source>
</evidence>
<reference evidence="3" key="2">
    <citation type="journal article" date="2017" name="J. Anim. Genet.">
        <title>Multiple reference genome sequences of hot pepper reveal the massive evolution of plant disease resistance genes by retroduplication.</title>
        <authorList>
            <person name="Kim S."/>
            <person name="Park J."/>
            <person name="Yeom S.-I."/>
            <person name="Kim Y.-M."/>
            <person name="Seo E."/>
            <person name="Kim K.-T."/>
            <person name="Kim M.-S."/>
            <person name="Lee J.M."/>
            <person name="Cheong K."/>
            <person name="Shin H.-S."/>
            <person name="Kim S.-B."/>
            <person name="Han K."/>
            <person name="Lee J."/>
            <person name="Park M."/>
            <person name="Lee H.-A."/>
            <person name="Lee H.-Y."/>
            <person name="Lee Y."/>
            <person name="Oh S."/>
            <person name="Lee J.H."/>
            <person name="Choi E."/>
            <person name="Choi E."/>
            <person name="Lee S.E."/>
            <person name="Jeon J."/>
            <person name="Kim H."/>
            <person name="Choi G."/>
            <person name="Song H."/>
            <person name="Lee J."/>
            <person name="Lee S.-C."/>
            <person name="Kwon J.-K."/>
            <person name="Lee H.-Y."/>
            <person name="Koo N."/>
            <person name="Hong Y."/>
            <person name="Kim R.W."/>
            <person name="Kang W.-H."/>
            <person name="Huh J.H."/>
            <person name="Kang B.-C."/>
            <person name="Yang T.-J."/>
            <person name="Lee Y.-H."/>
            <person name="Bennetzen J.L."/>
            <person name="Choi D."/>
        </authorList>
    </citation>
    <scope>NUCLEOTIDE SEQUENCE [LARGE SCALE GENOMIC DNA]</scope>
    <source>
        <strain evidence="3">cv. PBC81</strain>
    </source>
</reference>
<feature type="region of interest" description="Disordered" evidence="1">
    <location>
        <begin position="1"/>
        <end position="25"/>
    </location>
</feature>
<sequence length="114" mass="12122">MERVTEKECGSSTSSSKSSKPIPDSVMEAVKRTSKNIDDLSSNVDELLSLYGADAFPEMGPLQQAQSLILLAKATTTLFALSLGLEVGMGIGKSRNSIPRTRQCASSRDGKLGK</sequence>
<evidence type="ECO:0008006" key="4">
    <source>
        <dbReference type="Google" id="ProtNLM"/>
    </source>
</evidence>
<feature type="compositionally biased region" description="Low complexity" evidence="1">
    <location>
        <begin position="11"/>
        <end position="20"/>
    </location>
</feature>
<keyword evidence="3" id="KW-1185">Reference proteome</keyword>